<accession>A0ABM1RUS1</accession>
<keyword evidence="2" id="KW-1185">Reference proteome</keyword>
<sequence>MKMLGHEGQIIDVLKMDVEGSELDALEQMVDSRVLKNVNHLCIEIHLIASYFDRTLNTLQRLENEDNFQFFSSRPNPIVAPMAVPGRYKTEYFLYELAWFKRRT</sequence>
<gene>
    <name evidence="3" type="primary">LOC111083138</name>
</gene>
<reference evidence="3" key="1">
    <citation type="submission" date="2025-08" db="UniProtKB">
        <authorList>
            <consortium name="RefSeq"/>
        </authorList>
    </citation>
    <scope>IDENTIFICATION</scope>
    <source>
        <tissue evidence="3">Muscle</tissue>
    </source>
</reference>
<evidence type="ECO:0000313" key="2">
    <source>
        <dbReference type="Proteomes" id="UP000694941"/>
    </source>
</evidence>
<dbReference type="Proteomes" id="UP000694941">
    <property type="component" value="Unplaced"/>
</dbReference>
<protein>
    <submittedName>
        <fullName evidence="3">Uncharacterized protein LOC111083138</fullName>
    </submittedName>
</protein>
<dbReference type="RefSeq" id="XP_022235126.1">
    <property type="nucleotide sequence ID" value="XM_022379418.1"/>
</dbReference>
<dbReference type="Pfam" id="PF05050">
    <property type="entry name" value="Methyltransf_21"/>
    <property type="match status" value="1"/>
</dbReference>
<dbReference type="PANTHER" id="PTHR32026:SF10">
    <property type="entry name" value="METHYLTRANSFERASE-LIKE PROTEIN 24-RELATED"/>
    <property type="match status" value="1"/>
</dbReference>
<dbReference type="InterPro" id="IPR006342">
    <property type="entry name" value="FkbM_mtfrase"/>
</dbReference>
<evidence type="ECO:0000313" key="3">
    <source>
        <dbReference type="RefSeq" id="XP_022235126.1"/>
    </source>
</evidence>
<dbReference type="GeneID" id="111083138"/>
<dbReference type="InterPro" id="IPR026913">
    <property type="entry name" value="METTL24"/>
</dbReference>
<evidence type="ECO:0000259" key="1">
    <source>
        <dbReference type="Pfam" id="PF05050"/>
    </source>
</evidence>
<organism evidence="2 3">
    <name type="scientific">Limulus polyphemus</name>
    <name type="common">Atlantic horseshoe crab</name>
    <dbReference type="NCBI Taxonomy" id="6850"/>
    <lineage>
        <taxon>Eukaryota</taxon>
        <taxon>Metazoa</taxon>
        <taxon>Ecdysozoa</taxon>
        <taxon>Arthropoda</taxon>
        <taxon>Chelicerata</taxon>
        <taxon>Merostomata</taxon>
        <taxon>Xiphosura</taxon>
        <taxon>Limulidae</taxon>
        <taxon>Limulus</taxon>
    </lineage>
</organism>
<dbReference type="InterPro" id="IPR029063">
    <property type="entry name" value="SAM-dependent_MTases_sf"/>
</dbReference>
<dbReference type="Gene3D" id="3.40.50.150">
    <property type="entry name" value="Vaccinia Virus protein VP39"/>
    <property type="match status" value="1"/>
</dbReference>
<feature type="domain" description="Methyltransferase FkbM" evidence="1">
    <location>
        <begin position="8"/>
        <end position="61"/>
    </location>
</feature>
<dbReference type="PANTHER" id="PTHR32026">
    <property type="entry name" value="METHYLTRANSFERASE-LIKE PROTEIN 24"/>
    <property type="match status" value="1"/>
</dbReference>
<dbReference type="SUPFAM" id="SSF53335">
    <property type="entry name" value="S-adenosyl-L-methionine-dependent methyltransferases"/>
    <property type="match status" value="1"/>
</dbReference>
<proteinExistence type="predicted"/>
<name>A0ABM1RUS1_LIMPO</name>